<dbReference type="Proteomes" id="UP001188597">
    <property type="component" value="Unassembled WGS sequence"/>
</dbReference>
<keyword evidence="8" id="KW-1185">Reference proteome</keyword>
<name>A0AA89ACG4_9ASTE</name>
<evidence type="ECO:0000313" key="8">
    <source>
        <dbReference type="Proteomes" id="UP001188597"/>
    </source>
</evidence>
<evidence type="ECO:0000256" key="1">
    <source>
        <dbReference type="ARBA" id="ARBA00022527"/>
    </source>
</evidence>
<keyword evidence="5" id="KW-0067">ATP-binding</keyword>
<dbReference type="PANTHER" id="PTHR27002">
    <property type="entry name" value="RECEPTOR-LIKE SERINE/THREONINE-PROTEIN KINASE SD1-8"/>
    <property type="match status" value="1"/>
</dbReference>
<gene>
    <name evidence="7" type="ORF">RJ639_025923</name>
</gene>
<evidence type="ECO:0000313" key="7">
    <source>
        <dbReference type="EMBL" id="KAK2998065.1"/>
    </source>
</evidence>
<dbReference type="InterPro" id="IPR011009">
    <property type="entry name" value="Kinase-like_dom_sf"/>
</dbReference>
<dbReference type="GO" id="GO:0005524">
    <property type="term" value="F:ATP binding"/>
    <property type="evidence" value="ECO:0007669"/>
    <property type="project" value="UniProtKB-KW"/>
</dbReference>
<protein>
    <recommendedName>
        <fullName evidence="6">Serine-threonine/tyrosine-protein kinase catalytic domain-containing protein</fullName>
    </recommendedName>
</protein>
<proteinExistence type="predicted"/>
<keyword evidence="2" id="KW-0808">Transferase</keyword>
<reference evidence="7" key="1">
    <citation type="submission" date="2022-12" db="EMBL/GenBank/DDBJ databases">
        <title>Draft genome assemblies for two species of Escallonia (Escalloniales).</title>
        <authorList>
            <person name="Chanderbali A."/>
            <person name="Dervinis C."/>
            <person name="Anghel I."/>
            <person name="Soltis D."/>
            <person name="Soltis P."/>
            <person name="Zapata F."/>
        </authorList>
    </citation>
    <scope>NUCLEOTIDE SEQUENCE</scope>
    <source>
        <strain evidence="7">UCBG64.0493</strain>
        <tissue evidence="7">Leaf</tissue>
    </source>
</reference>
<dbReference type="PANTHER" id="PTHR27002:SF980">
    <property type="entry name" value="CYSTEINE-RICH RECEPTOR-LIKE PROTEIN KINASE 10 ISOFORM X1"/>
    <property type="match status" value="1"/>
</dbReference>
<dbReference type="Gene3D" id="1.10.510.10">
    <property type="entry name" value="Transferase(Phosphotransferase) domain 1"/>
    <property type="match status" value="1"/>
</dbReference>
<dbReference type="AlphaFoldDB" id="A0AA89ACG4"/>
<dbReference type="EMBL" id="JAVXUP010003829">
    <property type="protein sequence ID" value="KAK2998065.1"/>
    <property type="molecule type" value="Genomic_DNA"/>
</dbReference>
<organism evidence="7 8">
    <name type="scientific">Escallonia herrerae</name>
    <dbReference type="NCBI Taxonomy" id="1293975"/>
    <lineage>
        <taxon>Eukaryota</taxon>
        <taxon>Viridiplantae</taxon>
        <taxon>Streptophyta</taxon>
        <taxon>Embryophyta</taxon>
        <taxon>Tracheophyta</taxon>
        <taxon>Spermatophyta</taxon>
        <taxon>Magnoliopsida</taxon>
        <taxon>eudicotyledons</taxon>
        <taxon>Gunneridae</taxon>
        <taxon>Pentapetalae</taxon>
        <taxon>asterids</taxon>
        <taxon>campanulids</taxon>
        <taxon>Escalloniales</taxon>
        <taxon>Escalloniaceae</taxon>
        <taxon>Escallonia</taxon>
    </lineage>
</organism>
<dbReference type="SUPFAM" id="SSF56112">
    <property type="entry name" value="Protein kinase-like (PK-like)"/>
    <property type="match status" value="1"/>
</dbReference>
<dbReference type="GO" id="GO:0004674">
    <property type="term" value="F:protein serine/threonine kinase activity"/>
    <property type="evidence" value="ECO:0007669"/>
    <property type="project" value="UniProtKB-KW"/>
</dbReference>
<keyword evidence="4" id="KW-0418">Kinase</keyword>
<keyword evidence="1" id="KW-0723">Serine/threonine-protein kinase</keyword>
<accession>A0AA89ACG4</accession>
<dbReference type="GO" id="GO:0005886">
    <property type="term" value="C:plasma membrane"/>
    <property type="evidence" value="ECO:0007669"/>
    <property type="project" value="TreeGrafter"/>
</dbReference>
<keyword evidence="3" id="KW-0547">Nucleotide-binding</keyword>
<feature type="domain" description="Serine-threonine/tyrosine-protein kinase catalytic" evidence="6">
    <location>
        <begin position="1"/>
        <end position="33"/>
    </location>
</feature>
<evidence type="ECO:0000259" key="6">
    <source>
        <dbReference type="Pfam" id="PF07714"/>
    </source>
</evidence>
<dbReference type="Pfam" id="PF07714">
    <property type="entry name" value="PK_Tyr_Ser-Thr"/>
    <property type="match status" value="1"/>
</dbReference>
<evidence type="ECO:0000256" key="4">
    <source>
        <dbReference type="ARBA" id="ARBA00022777"/>
    </source>
</evidence>
<evidence type="ECO:0000256" key="2">
    <source>
        <dbReference type="ARBA" id="ARBA00022679"/>
    </source>
</evidence>
<evidence type="ECO:0000256" key="5">
    <source>
        <dbReference type="ARBA" id="ARBA00022840"/>
    </source>
</evidence>
<sequence>MAPEYATHGQISVKSDVFSFGVLVLETVSGQKNICFRSGENAEDFLIYAWKHWREGVGSCLIDPALRAQSSSIRNIVRCIHIGLLCVQENVAARPTIVSVVLMLNSFSTTFLVPSGPSFFLCKVASIQNFHFENTTGG</sequence>
<comment type="caution">
    <text evidence="7">The sequence shown here is derived from an EMBL/GenBank/DDBJ whole genome shotgun (WGS) entry which is preliminary data.</text>
</comment>
<evidence type="ECO:0000256" key="3">
    <source>
        <dbReference type="ARBA" id="ARBA00022741"/>
    </source>
</evidence>
<dbReference type="InterPro" id="IPR001245">
    <property type="entry name" value="Ser-Thr/Tyr_kinase_cat_dom"/>
</dbReference>